<sequence length="227" mass="25650">MILEIIATNIRDVKAASDYGADRIELCVGMKEEGFTPSYGLIESALEMATIPINVIIRSHSQSFFYESSEVDTMIRDIRMVRKLGANGIVIGALTENGQVDVEVMKRLLEEAEGLDVTFHRAIDFSRNLEETLEALTQFNQVKRILTAGGRKPATESVPTIKRLMELAENTHLNIMPGYGLRVETFKEFYDEVQPKEIHFGSGVREENSFMKQIDPEKVESIKQIYS</sequence>
<dbReference type="HAMAP" id="MF_00795">
    <property type="entry name" value="CutC"/>
    <property type="match status" value="1"/>
</dbReference>
<proteinExistence type="inferred from homology"/>
<comment type="caution">
    <text evidence="3">The sequence shown here is derived from an EMBL/GenBank/DDBJ whole genome shotgun (WGS) entry which is preliminary data.</text>
</comment>
<evidence type="ECO:0000313" key="3">
    <source>
        <dbReference type="EMBL" id="MBS4195624.1"/>
    </source>
</evidence>
<organism evidence="3 4">
    <name type="scientific">Lederbergia citri</name>
    <dbReference type="NCBI Taxonomy" id="2833580"/>
    <lineage>
        <taxon>Bacteria</taxon>
        <taxon>Bacillati</taxon>
        <taxon>Bacillota</taxon>
        <taxon>Bacilli</taxon>
        <taxon>Bacillales</taxon>
        <taxon>Bacillaceae</taxon>
        <taxon>Lederbergia</taxon>
    </lineage>
</organism>
<dbReference type="EMBL" id="JAGYPG010000002">
    <property type="protein sequence ID" value="MBS4195624.1"/>
    <property type="molecule type" value="Genomic_DNA"/>
</dbReference>
<comment type="subcellular location">
    <subcellularLocation>
        <location evidence="2">Cytoplasm</location>
    </subcellularLocation>
</comment>
<dbReference type="Pfam" id="PF03932">
    <property type="entry name" value="CutC"/>
    <property type="match status" value="1"/>
</dbReference>
<dbReference type="InterPro" id="IPR036822">
    <property type="entry name" value="CutC-like_dom_sf"/>
</dbReference>
<dbReference type="SUPFAM" id="SSF110395">
    <property type="entry name" value="CutC-like"/>
    <property type="match status" value="1"/>
</dbReference>
<dbReference type="AlphaFoldDB" id="A0A942TFW1"/>
<comment type="similarity">
    <text evidence="1 2">Belongs to the CutC family.</text>
</comment>
<gene>
    <name evidence="2" type="primary">cutC</name>
    <name evidence="3" type="ORF">KHA97_11200</name>
</gene>
<evidence type="ECO:0000313" key="4">
    <source>
        <dbReference type="Proteomes" id="UP000681414"/>
    </source>
</evidence>
<dbReference type="Gene3D" id="3.20.20.380">
    <property type="entry name" value="Copper homeostasis (CutC) domain"/>
    <property type="match status" value="1"/>
</dbReference>
<dbReference type="GO" id="GO:0005737">
    <property type="term" value="C:cytoplasm"/>
    <property type="evidence" value="ECO:0007669"/>
    <property type="project" value="UniProtKB-SubCell"/>
</dbReference>
<dbReference type="InterPro" id="IPR005627">
    <property type="entry name" value="CutC-like"/>
</dbReference>
<dbReference type="PANTHER" id="PTHR12598">
    <property type="entry name" value="COPPER HOMEOSTASIS PROTEIN CUTC"/>
    <property type="match status" value="1"/>
</dbReference>
<dbReference type="PANTHER" id="PTHR12598:SF0">
    <property type="entry name" value="COPPER HOMEOSTASIS PROTEIN CUTC HOMOLOG"/>
    <property type="match status" value="1"/>
</dbReference>
<evidence type="ECO:0000256" key="2">
    <source>
        <dbReference type="HAMAP-Rule" id="MF_00795"/>
    </source>
</evidence>
<keyword evidence="2" id="KW-0963">Cytoplasm</keyword>
<dbReference type="RefSeq" id="WP_213124827.1">
    <property type="nucleotide sequence ID" value="NZ_JAGYPG010000002.1"/>
</dbReference>
<keyword evidence="4" id="KW-1185">Reference proteome</keyword>
<reference evidence="3 4" key="1">
    <citation type="submission" date="2021-05" db="EMBL/GenBank/DDBJ databases">
        <title>Novel Bacillus species.</title>
        <authorList>
            <person name="Liu G."/>
        </authorList>
    </citation>
    <scope>NUCLEOTIDE SEQUENCE [LARGE SCALE GENOMIC DNA]</scope>
    <source>
        <strain evidence="4">FJAT-49780</strain>
    </source>
</reference>
<protein>
    <recommendedName>
        <fullName evidence="2">PF03932 family protein CutC</fullName>
    </recommendedName>
</protein>
<name>A0A942TFW1_9BACI</name>
<comment type="caution">
    <text evidence="2">Once thought to be involved in copper homeostasis, experiments in E.coli have shown this is not the case.</text>
</comment>
<dbReference type="GO" id="GO:0005507">
    <property type="term" value="F:copper ion binding"/>
    <property type="evidence" value="ECO:0007669"/>
    <property type="project" value="TreeGrafter"/>
</dbReference>
<dbReference type="Proteomes" id="UP000681414">
    <property type="component" value="Unassembled WGS sequence"/>
</dbReference>
<evidence type="ECO:0000256" key="1">
    <source>
        <dbReference type="ARBA" id="ARBA00007768"/>
    </source>
</evidence>
<accession>A0A942TFW1</accession>